<keyword evidence="3" id="KW-1185">Reference proteome</keyword>
<name>A0A4Q2TXP1_9HYPH</name>
<evidence type="ECO:0000256" key="1">
    <source>
        <dbReference type="SAM" id="SignalP"/>
    </source>
</evidence>
<reference evidence="2 3" key="2">
    <citation type="submission" date="2019-02" db="EMBL/GenBank/DDBJ databases">
        <title>'Lichenibacterium ramalinii' gen. nov. sp. nov., 'Lichenibacterium minor' gen. nov. sp. nov.</title>
        <authorList>
            <person name="Pankratov T."/>
        </authorList>
    </citation>
    <scope>NUCLEOTIDE SEQUENCE [LARGE SCALE GENOMIC DNA]</scope>
    <source>
        <strain evidence="2 3">RmlP026</strain>
    </source>
</reference>
<gene>
    <name evidence="2" type="ORF">D3273_27145</name>
</gene>
<feature type="chain" id="PRO_5020253686" evidence="1">
    <location>
        <begin position="23"/>
        <end position="109"/>
    </location>
</feature>
<organism evidence="2 3">
    <name type="scientific">Lichenibacterium minor</name>
    <dbReference type="NCBI Taxonomy" id="2316528"/>
    <lineage>
        <taxon>Bacteria</taxon>
        <taxon>Pseudomonadati</taxon>
        <taxon>Pseudomonadota</taxon>
        <taxon>Alphaproteobacteria</taxon>
        <taxon>Hyphomicrobiales</taxon>
        <taxon>Lichenihabitantaceae</taxon>
        <taxon>Lichenibacterium</taxon>
    </lineage>
</organism>
<accession>A0A4Q2TXP1</accession>
<evidence type="ECO:0000313" key="3">
    <source>
        <dbReference type="Proteomes" id="UP000290759"/>
    </source>
</evidence>
<dbReference type="EMBL" id="QYBB01000102">
    <property type="protein sequence ID" value="RYC28843.1"/>
    <property type="molecule type" value="Genomic_DNA"/>
</dbReference>
<dbReference type="RefSeq" id="WP_129230087.1">
    <property type="nucleotide sequence ID" value="NZ_QYBB01000102.1"/>
</dbReference>
<comment type="caution">
    <text evidence="2">The sequence shown here is derived from an EMBL/GenBank/DDBJ whole genome shotgun (WGS) entry which is preliminary data.</text>
</comment>
<sequence>MRRTLIAILFIVPLLAPAYASAQNAPPTWCPAMDPLIDKLQAMQTSSRATGAAGAEQDCKAFSELTGVLNQIVSTLETCKRQGGVGLDPTIQQFTTIRSRTLASRAGCT</sequence>
<keyword evidence="1" id="KW-0732">Signal</keyword>
<dbReference type="Proteomes" id="UP000290759">
    <property type="component" value="Unassembled WGS sequence"/>
</dbReference>
<evidence type="ECO:0000313" key="2">
    <source>
        <dbReference type="EMBL" id="RYC28843.1"/>
    </source>
</evidence>
<reference evidence="2 3" key="1">
    <citation type="submission" date="2018-12" db="EMBL/GenBank/DDBJ databases">
        <authorList>
            <person name="Grouzdev D.S."/>
            <person name="Krutkina M.S."/>
        </authorList>
    </citation>
    <scope>NUCLEOTIDE SEQUENCE [LARGE SCALE GENOMIC DNA]</scope>
    <source>
        <strain evidence="2 3">RmlP026</strain>
    </source>
</reference>
<proteinExistence type="predicted"/>
<protein>
    <submittedName>
        <fullName evidence="2">Uncharacterized protein</fullName>
    </submittedName>
</protein>
<feature type="signal peptide" evidence="1">
    <location>
        <begin position="1"/>
        <end position="22"/>
    </location>
</feature>
<dbReference type="AlphaFoldDB" id="A0A4Q2TXP1"/>